<name>A0ABT4CSM4_9CLOT</name>
<dbReference type="RefSeq" id="WP_268050982.1">
    <property type="nucleotide sequence ID" value="NZ_JAPQES010000006.1"/>
</dbReference>
<accession>A0ABT4CSM4</accession>
<keyword evidence="4 6" id="KW-1133">Transmembrane helix</keyword>
<feature type="transmembrane region" description="Helical" evidence="6">
    <location>
        <begin position="230"/>
        <end position="250"/>
    </location>
</feature>
<evidence type="ECO:0000313" key="9">
    <source>
        <dbReference type="Proteomes" id="UP001079657"/>
    </source>
</evidence>
<keyword evidence="9" id="KW-1185">Reference proteome</keyword>
<protein>
    <submittedName>
        <fullName evidence="8">ABC transporter permease</fullName>
    </submittedName>
</protein>
<feature type="transmembrane region" description="Helical" evidence="6">
    <location>
        <begin position="666"/>
        <end position="687"/>
    </location>
</feature>
<feature type="transmembrane region" description="Helical" evidence="6">
    <location>
        <begin position="102"/>
        <end position="130"/>
    </location>
</feature>
<feature type="transmembrane region" description="Helical" evidence="6">
    <location>
        <begin position="150"/>
        <end position="169"/>
    </location>
</feature>
<comment type="subcellular location">
    <subcellularLocation>
        <location evidence="1 6">Cell membrane</location>
        <topology evidence="1 6">Multi-pass membrane protein</topology>
    </subcellularLocation>
</comment>
<reference evidence="8" key="1">
    <citation type="submission" date="2022-12" db="EMBL/GenBank/DDBJ databases">
        <authorList>
            <person name="Wang J."/>
        </authorList>
    </citation>
    <scope>NUCLEOTIDE SEQUENCE</scope>
    <source>
        <strain evidence="8">HY-42-06</strain>
    </source>
</reference>
<comment type="similarity">
    <text evidence="6">Belongs to the ABC-4 integral membrane protein family.</text>
</comment>
<dbReference type="PIRSF" id="PIRSF018968">
    <property type="entry name" value="ABC_permease_BceB"/>
    <property type="match status" value="1"/>
</dbReference>
<feature type="transmembrane region" description="Helical" evidence="6">
    <location>
        <begin position="196"/>
        <end position="215"/>
    </location>
</feature>
<dbReference type="InterPro" id="IPR052536">
    <property type="entry name" value="ABC-4_Integral_Memb_Prot"/>
</dbReference>
<evidence type="ECO:0000259" key="7">
    <source>
        <dbReference type="Pfam" id="PF02687"/>
    </source>
</evidence>
<dbReference type="Pfam" id="PF02687">
    <property type="entry name" value="FtsX"/>
    <property type="match status" value="1"/>
</dbReference>
<gene>
    <name evidence="8" type="ORF">OXH55_15625</name>
</gene>
<evidence type="ECO:0000256" key="5">
    <source>
        <dbReference type="ARBA" id="ARBA00023136"/>
    </source>
</evidence>
<sequence>MTFSHIVIKNIKFNFKKYISFFFVNSFAVMLLFMYSNLLFEPEMLSMVSRVARKVFFAGFGGLVIFSVAFISYTVIAFIKYRGKEFGVYMTLGMTQKNLKKMVFYENLVIVGSSLIVGLLSGLIFSRIFYMVFSKVLNIEGLVFGVNYQSILLTIGIFNAIFLFSTLLGKISISKMSVIDVIQSSIKQDVTEHKKYTGIICFVLVVASLVILQILKSQFSIEETILTQALKWICPVIIVVGLYLLIGNFIESVKNILKRYPNIYNKNILFLTNLSHKLLSYRSMLFTVSLLIGLAIFLIQFSYNLYATMPTLLEKNFIDDIMFVQTTKYNNVTEKEVKNAIEQVGGNVESYKTIEYIPVDEYEIISKDRVSIYSTNMPIVSESIYNQHMNTKVDILPGEFMEIVNPSSSLRGMKHDFYESIITSHDDAIYERMQQATVEFAVIPRDNFDNIIKDYKHFSLKPNAIPYQFVPFAVHFINSAYNSGDAYIVDDGDYEKIKLTLTDRVEVYHKINLSENREMYFNALIDLLKSKNGLDDSYWNNTTIEDVDYDDPIEEYINDLRPVYVEEAKVDPIQQYGTVFFVFFFVGILILISSGVVLYYKILTSVDEERERILKISKIGMTNKELKKLICKELKILYFVPVFIGGFLGTYCISIVLSAQVVYNQIMINTILMIALYMVIQVIFYNISKNKYIKEIMYKK</sequence>
<dbReference type="PANTHER" id="PTHR46795:SF3">
    <property type="entry name" value="ABC TRANSPORTER PERMEASE"/>
    <property type="match status" value="1"/>
</dbReference>
<evidence type="ECO:0000256" key="1">
    <source>
        <dbReference type="ARBA" id="ARBA00004651"/>
    </source>
</evidence>
<keyword evidence="2 6" id="KW-1003">Cell membrane</keyword>
<evidence type="ECO:0000256" key="6">
    <source>
        <dbReference type="PIRNR" id="PIRNR018968"/>
    </source>
</evidence>
<feature type="domain" description="ABC3 transporter permease C-terminal" evidence="7">
    <location>
        <begin position="62"/>
        <end position="177"/>
    </location>
</feature>
<dbReference type="EMBL" id="JAPQES010000006">
    <property type="protein sequence ID" value="MCY6372065.1"/>
    <property type="molecule type" value="Genomic_DNA"/>
</dbReference>
<dbReference type="InterPro" id="IPR003838">
    <property type="entry name" value="ABC3_permease_C"/>
</dbReference>
<feature type="transmembrane region" description="Helical" evidence="6">
    <location>
        <begin position="284"/>
        <end position="306"/>
    </location>
</feature>
<feature type="transmembrane region" description="Helical" evidence="6">
    <location>
        <begin position="18"/>
        <end position="35"/>
    </location>
</feature>
<keyword evidence="5 6" id="KW-0472">Membrane</keyword>
<comment type="caution">
    <text evidence="8">The sequence shown here is derived from an EMBL/GenBank/DDBJ whole genome shotgun (WGS) entry which is preliminary data.</text>
</comment>
<keyword evidence="3 6" id="KW-0812">Transmembrane</keyword>
<dbReference type="InterPro" id="IPR027022">
    <property type="entry name" value="ABC_permease_BceB-typ"/>
</dbReference>
<keyword evidence="6" id="KW-0813">Transport</keyword>
<evidence type="ECO:0000256" key="3">
    <source>
        <dbReference type="ARBA" id="ARBA00022692"/>
    </source>
</evidence>
<proteinExistence type="inferred from homology"/>
<dbReference type="PANTHER" id="PTHR46795">
    <property type="entry name" value="ABC TRANSPORTER PERMEASE-RELATED-RELATED"/>
    <property type="match status" value="1"/>
</dbReference>
<feature type="transmembrane region" description="Helical" evidence="6">
    <location>
        <begin position="636"/>
        <end position="660"/>
    </location>
</feature>
<evidence type="ECO:0000256" key="2">
    <source>
        <dbReference type="ARBA" id="ARBA00022475"/>
    </source>
</evidence>
<feature type="transmembrane region" description="Helical" evidence="6">
    <location>
        <begin position="579"/>
        <end position="600"/>
    </location>
</feature>
<feature type="transmembrane region" description="Helical" evidence="6">
    <location>
        <begin position="55"/>
        <end position="81"/>
    </location>
</feature>
<organism evidence="8 9">
    <name type="scientific">Clostridium ganghwense</name>
    <dbReference type="NCBI Taxonomy" id="312089"/>
    <lineage>
        <taxon>Bacteria</taxon>
        <taxon>Bacillati</taxon>
        <taxon>Bacillota</taxon>
        <taxon>Clostridia</taxon>
        <taxon>Eubacteriales</taxon>
        <taxon>Clostridiaceae</taxon>
        <taxon>Clostridium</taxon>
    </lineage>
</organism>
<dbReference type="Proteomes" id="UP001079657">
    <property type="component" value="Unassembled WGS sequence"/>
</dbReference>
<evidence type="ECO:0000313" key="8">
    <source>
        <dbReference type="EMBL" id="MCY6372065.1"/>
    </source>
</evidence>
<evidence type="ECO:0000256" key="4">
    <source>
        <dbReference type="ARBA" id="ARBA00022989"/>
    </source>
</evidence>